<dbReference type="AlphaFoldDB" id="A0A644YYR2"/>
<comment type="caution">
    <text evidence="1">The sequence shown here is derived from an EMBL/GenBank/DDBJ whole genome shotgun (WGS) entry which is preliminary data.</text>
</comment>
<protein>
    <submittedName>
        <fullName evidence="1">Uncharacterized protein</fullName>
    </submittedName>
</protein>
<accession>A0A644YYR2</accession>
<dbReference type="EMBL" id="VSSQ01006748">
    <property type="protein sequence ID" value="MPM33740.1"/>
    <property type="molecule type" value="Genomic_DNA"/>
</dbReference>
<name>A0A644YYR2_9ZZZZ</name>
<proteinExistence type="predicted"/>
<evidence type="ECO:0000313" key="1">
    <source>
        <dbReference type="EMBL" id="MPM33740.1"/>
    </source>
</evidence>
<sequence>MERTAGNGPGRIVLYPQSSQVIAAESGQPVYSVVTTYVRSDKHLSVNLLLP</sequence>
<organism evidence="1">
    <name type="scientific">bioreactor metagenome</name>
    <dbReference type="NCBI Taxonomy" id="1076179"/>
    <lineage>
        <taxon>unclassified sequences</taxon>
        <taxon>metagenomes</taxon>
        <taxon>ecological metagenomes</taxon>
    </lineage>
</organism>
<reference evidence="1" key="1">
    <citation type="submission" date="2019-08" db="EMBL/GenBank/DDBJ databases">
        <authorList>
            <person name="Kucharzyk K."/>
            <person name="Murdoch R.W."/>
            <person name="Higgins S."/>
            <person name="Loffler F."/>
        </authorList>
    </citation>
    <scope>NUCLEOTIDE SEQUENCE</scope>
</reference>
<gene>
    <name evidence="1" type="ORF">SDC9_80318</name>
</gene>